<accession>A0A5R9DUH5</accession>
<comment type="caution">
    <text evidence="2">The sequence shown here is derived from an EMBL/GenBank/DDBJ whole genome shotgun (WGS) entry which is preliminary data.</text>
</comment>
<evidence type="ECO:0000313" key="2">
    <source>
        <dbReference type="EMBL" id="TLQ40030.1"/>
    </source>
</evidence>
<sequence length="304" mass="36154">MSKKLEQLLICGTREALLSKEMEKEFYNLEQGFRGENEQMEWFKKYGSEHWHYVSNYWFNHGKLMEADMLVISEQEWLVIEVKNYHGLFEYKDRECYINGRLMSDDQVAKMNHRLNRIRHIAAEVSSEIKVVGAMVFINEHSDVRLDNGNEFDIVMRNQLQRFIRKFRERNDYPLSNQKFDRVSRVLKKHQATSPFVPKSLPLESFAELRKGITCKACGSFETQSKYKSIKCRSCLTTEHKHEAALRTAYQLRYLYYDHPEMLTRRNIYEFCGKLISERTISRALTSRYKIIGATSSLYYDIQI</sequence>
<dbReference type="EMBL" id="VBSP01000040">
    <property type="protein sequence ID" value="TLQ40030.1"/>
    <property type="molecule type" value="Genomic_DNA"/>
</dbReference>
<dbReference type="Pfam" id="PF08378">
    <property type="entry name" value="NERD"/>
    <property type="match status" value="1"/>
</dbReference>
<dbReference type="RefSeq" id="WP_138405170.1">
    <property type="nucleotide sequence ID" value="NZ_VBSP01000040.1"/>
</dbReference>
<dbReference type="InterPro" id="IPR011528">
    <property type="entry name" value="NERD"/>
</dbReference>
<reference evidence="2 3" key="1">
    <citation type="submission" date="2019-05" db="EMBL/GenBank/DDBJ databases">
        <title>The metagenome of a microbial culture collection derived from dairy environment covers the genomic content of the human microbiome.</title>
        <authorList>
            <person name="Roder T."/>
            <person name="Wuthrich D."/>
            <person name="Sattari Z."/>
            <person name="Von Ah U."/>
            <person name="Bar C."/>
            <person name="Ronchi F."/>
            <person name="Macpherson A.J."/>
            <person name="Ganal-Vonarburg S.C."/>
            <person name="Bruggmann R."/>
            <person name="Vergeres G."/>
        </authorList>
    </citation>
    <scope>NUCLEOTIDE SEQUENCE [LARGE SCALE GENOMIC DNA]</scope>
    <source>
        <strain evidence="2 3">FAM 24227</strain>
    </source>
</reference>
<dbReference type="Proteomes" id="UP000306420">
    <property type="component" value="Unassembled WGS sequence"/>
</dbReference>
<dbReference type="PROSITE" id="PS50965">
    <property type="entry name" value="NERD"/>
    <property type="match status" value="1"/>
</dbReference>
<proteinExistence type="predicted"/>
<dbReference type="OrthoDB" id="2138816at2"/>
<dbReference type="AlphaFoldDB" id="A0A5R9DUH5"/>
<organism evidence="2 3">
    <name type="scientific">Ruoffia tabacinasalis</name>
    <dbReference type="NCBI Taxonomy" id="87458"/>
    <lineage>
        <taxon>Bacteria</taxon>
        <taxon>Bacillati</taxon>
        <taxon>Bacillota</taxon>
        <taxon>Bacilli</taxon>
        <taxon>Lactobacillales</taxon>
        <taxon>Aerococcaceae</taxon>
        <taxon>Ruoffia</taxon>
    </lineage>
</organism>
<evidence type="ECO:0000259" key="1">
    <source>
        <dbReference type="PROSITE" id="PS50965"/>
    </source>
</evidence>
<protein>
    <submittedName>
        <fullName evidence="2">NERD domain-containing protein</fullName>
    </submittedName>
</protein>
<gene>
    <name evidence="2" type="ORF">FEZ33_09605</name>
</gene>
<name>A0A5R9DUH5_9LACT</name>
<evidence type="ECO:0000313" key="3">
    <source>
        <dbReference type="Proteomes" id="UP000306420"/>
    </source>
</evidence>
<feature type="domain" description="NERD" evidence="1">
    <location>
        <begin position="31"/>
        <end position="144"/>
    </location>
</feature>